<dbReference type="SUPFAM" id="SSF50978">
    <property type="entry name" value="WD40 repeat-like"/>
    <property type="match status" value="1"/>
</dbReference>
<dbReference type="InterPro" id="IPR031920">
    <property type="entry name" value="PALB2_WD40"/>
</dbReference>
<protein>
    <recommendedName>
        <fullName evidence="2">Partner and localiser of BRCA2 WD40 domain-containing protein</fullName>
    </recommendedName>
</protein>
<dbReference type="PANTHER" id="PTHR14662">
    <property type="entry name" value="PARTNER AND LOCALIZER OF BRCA2"/>
    <property type="match status" value="1"/>
</dbReference>
<feature type="compositionally biased region" description="Polar residues" evidence="1">
    <location>
        <begin position="697"/>
        <end position="725"/>
    </location>
</feature>
<feature type="compositionally biased region" description="Pro residues" evidence="1">
    <location>
        <begin position="1075"/>
        <end position="1092"/>
    </location>
</feature>
<feature type="region of interest" description="Disordered" evidence="1">
    <location>
        <begin position="544"/>
        <end position="581"/>
    </location>
</feature>
<dbReference type="RefSeq" id="XP_036804718.1">
    <property type="nucleotide sequence ID" value="XM_036948823.1"/>
</dbReference>
<dbReference type="InterPro" id="IPR042417">
    <property type="entry name" value="PALB2"/>
</dbReference>
<feature type="compositionally biased region" description="Polar residues" evidence="1">
    <location>
        <begin position="762"/>
        <end position="773"/>
    </location>
</feature>
<feature type="region of interest" description="Disordered" evidence="1">
    <location>
        <begin position="1075"/>
        <end position="1135"/>
    </location>
</feature>
<dbReference type="GO" id="GO:0003677">
    <property type="term" value="F:DNA binding"/>
    <property type="evidence" value="ECO:0007669"/>
    <property type="project" value="InterPro"/>
</dbReference>
<feature type="compositionally biased region" description="Basic and acidic residues" evidence="1">
    <location>
        <begin position="249"/>
        <end position="260"/>
    </location>
</feature>
<feature type="compositionally biased region" description="Basic and acidic residues" evidence="1">
    <location>
        <begin position="36"/>
        <end position="45"/>
    </location>
</feature>
<dbReference type="Proteomes" id="UP000694395">
    <property type="component" value="Chromosome 17"/>
</dbReference>
<feature type="compositionally biased region" description="Basic and acidic residues" evidence="1">
    <location>
        <begin position="185"/>
        <end position="235"/>
    </location>
</feature>
<dbReference type="Gene3D" id="2.130.10.10">
    <property type="entry name" value="YVTN repeat-like/Quinoprotein amine dehydrogenase"/>
    <property type="match status" value="1"/>
</dbReference>
<dbReference type="Pfam" id="PF16756">
    <property type="entry name" value="PALB2_WD40"/>
    <property type="match status" value="1"/>
</dbReference>
<feature type="compositionally biased region" description="Polar residues" evidence="1">
    <location>
        <begin position="675"/>
        <end position="689"/>
    </location>
</feature>
<sequence length="1463" mass="158550">MEDNLERVLHCDDKEELRQKLALLQREYSRTVRRLQRAERSDAVRKHVRSRISEQNLQDQTDPVPASTFPNPALPPLSLGSPARTAPGSASPPGPAGDSTVAASCPVESENPRRRSPSIRFLLPVDDSCPRTPDLNPHRRSHSLRLRSRRSRLRWERTGRVQGGEGAGGRYDTETSEDGLELEAQTEKEEDGEKRNMEEEKEGVKKELEREENEREIPDKEAMKQSDGEEREEQRTYGQKEIGSPLPSLRRDGENEREEGSDSGAVGVSVLGAVGLCNTGRVLDSCTLVEGLPFPVEYYIRTTRRMASSQSHRDLQAVILNQLNRGHHRRSKVRMSNTHSLSTSHSESLAQPSNHRQCSSQLTSNSPTNRTPVEEPSANQMLTAESGTNQSESLPSRACSVRPIRGRRRRGRRPKLGRSLSLDSDPPAPVPDNTQTPAAISPASQPLPGGGCTERWPLSGGVEEQLYPIFRRSCVSPLIHTAKQSKESVWSLLLPSSLSPGGPAVHPGSLGRVISTFDLQDFHLPDDQFGQLKLQKLRASSAVAEPEPFSPYNMRRRRNRGSVHGLHGDTGGQMSKAPTPEPLPLSLTPPVTDCVTPVEQSIDRSLGQHLIDHPIGQQSTDALDHSTDLHSEYHSVCQFTDHLVDQPTGHQSTDHLVDQPTGHQSTDHPVDQPIGHQSTDQPTGHQSTDLPVDQPIGHQSTDQPVDQPIGHQSTDQPVDQPTGHQSTDHPVDQPTGHQSIDQPVDQPTGHQSIDHSVGQPIGHQSTDQPTGHQSTDHPVDQPIGHQSTDQPVDQPTGHQSTDQPVDQPTGHQSTDHPVDQPVGHQLTVLVGQSIDFPSVDQQTGRLTTECPSLQTETKTECPPECPSFHTKTKCLSPCPTEFPVECLTKCPSVCTTECPSLRTETDAECAVPPSPSLLLLSPSLTSHTPHGHTLSLSSIPPLPSLGMTPSPLTPNPNIPLSLPDSPPLPSLEAVTHILSCPPTLTLPLSCPPCRPTLTLSCPPTLTLPLSCSPCPPTLTLPFPSSPSTQALSPPSLSPCPSPIIPLSSSPPSLALCHPSLVDSLPQLLLPPTPLLLPQSLPPTPNTPPPSPPIQLLRQPAPSLHSTRQATEERGEGEEERALRKKEEKRRDGMTEEGVLKLSHTLKAPAGGSLVDVCCVSWLSVGVCVAVAEEWEVCVWGQNNPPHWRRLHTWTFIESVMSVFPVSDAPGLLCVTLGQLEIREARVLCCSSLSQAVLCEGEIHMVVGMSNRRLVSSSYSVATTPLQVYTLTQDGRLQACLSLVCPTERVQTVAAVEGQTDALIGSTHGGHVVLWNVTTGQLLRSINLGDGFTDTTCLRGYSLCGVLFVLLQHPSLCAVEEEEGGALFSLVATNPLTGTVALATRLGLPKACTGRLVEVDVHGSSVIGVFRSGSVCVWQLGGRQGQQGVWFPELGCQLARWGAQGTVLTAHLNGDVCLHRYRPL</sequence>
<dbReference type="GeneTree" id="ENSGT00390000014423"/>
<dbReference type="InterPro" id="IPR015943">
    <property type="entry name" value="WD40/YVTN_repeat-like_dom_sf"/>
</dbReference>
<reference evidence="3" key="3">
    <citation type="submission" date="2025-09" db="UniProtKB">
        <authorList>
            <consortium name="Ensembl"/>
        </authorList>
    </citation>
    <scope>IDENTIFICATION</scope>
</reference>
<feature type="compositionally biased region" description="Basic and acidic residues" evidence="1">
    <location>
        <begin position="1109"/>
        <end position="1133"/>
    </location>
</feature>
<feature type="compositionally biased region" description="Low complexity" evidence="1">
    <location>
        <begin position="76"/>
        <end position="89"/>
    </location>
</feature>
<feature type="compositionally biased region" description="Polar residues" evidence="1">
    <location>
        <begin position="784"/>
        <end position="812"/>
    </location>
</feature>
<evidence type="ECO:0000313" key="4">
    <source>
        <dbReference type="Proteomes" id="UP000694395"/>
    </source>
</evidence>
<proteinExistence type="predicted"/>
<dbReference type="GO" id="GO:0000724">
    <property type="term" value="P:double-strand break repair via homologous recombination"/>
    <property type="evidence" value="ECO:0007669"/>
    <property type="project" value="InterPro"/>
</dbReference>
<dbReference type="PANTHER" id="PTHR14662:SF2">
    <property type="entry name" value="PARTNER AND LOCALIZER OF BRCA2"/>
    <property type="match status" value="1"/>
</dbReference>
<feature type="compositionally biased region" description="Basic residues" evidence="1">
    <location>
        <begin position="138"/>
        <end position="152"/>
    </location>
</feature>
<dbReference type="GO" id="GO:0005654">
    <property type="term" value="C:nucleoplasm"/>
    <property type="evidence" value="ECO:0007669"/>
    <property type="project" value="TreeGrafter"/>
</dbReference>
<feature type="compositionally biased region" description="Polar residues" evidence="1">
    <location>
        <begin position="432"/>
        <end position="444"/>
    </location>
</feature>
<dbReference type="GeneID" id="110487204"/>
<feature type="compositionally biased region" description="Basic residues" evidence="1">
    <location>
        <begin position="404"/>
        <end position="416"/>
    </location>
</feature>
<feature type="compositionally biased region" description="Polar residues" evidence="1">
    <location>
        <begin position="350"/>
        <end position="394"/>
    </location>
</feature>
<evidence type="ECO:0000259" key="2">
    <source>
        <dbReference type="Pfam" id="PF16756"/>
    </source>
</evidence>
<feature type="region of interest" description="Disordered" evidence="1">
    <location>
        <begin position="324"/>
        <end position="456"/>
    </location>
</feature>
<dbReference type="RefSeq" id="XP_036804717.1">
    <property type="nucleotide sequence ID" value="XM_036948822.1"/>
</dbReference>
<evidence type="ECO:0000256" key="1">
    <source>
        <dbReference type="SAM" id="MobiDB-lite"/>
    </source>
</evidence>
<feature type="domain" description="Partner and localiser of BRCA2 WD40" evidence="2">
    <location>
        <begin position="1133"/>
        <end position="1457"/>
    </location>
</feature>
<dbReference type="KEGG" id="omy:110487204"/>
<dbReference type="Ensembl" id="ENSOMYT00000163019.1">
    <property type="protein sequence ID" value="ENSOMYP00000122522.1"/>
    <property type="gene ID" value="ENSOMYG00000071140.1"/>
</dbReference>
<accession>A0A8K9VC26</accession>
<gene>
    <name evidence="3" type="primary">LOC110487204</name>
</gene>
<reference evidence="3" key="1">
    <citation type="submission" date="2020-07" db="EMBL/GenBank/DDBJ databases">
        <title>A long reads based de novo assembly of the rainbow trout Arlee double haploid line genome.</title>
        <authorList>
            <person name="Gao G."/>
            <person name="Palti Y."/>
        </authorList>
    </citation>
    <scope>NUCLEOTIDE SEQUENCE [LARGE SCALE GENOMIC DNA]</scope>
</reference>
<feature type="region of interest" description="Disordered" evidence="1">
    <location>
        <begin position="32"/>
        <end position="264"/>
    </location>
</feature>
<name>A0A8K9VC26_ONCMY</name>
<dbReference type="OrthoDB" id="9936560at2759"/>
<feature type="compositionally biased region" description="Low complexity" evidence="1">
    <location>
        <begin position="336"/>
        <end position="349"/>
    </location>
</feature>
<feature type="region of interest" description="Disordered" evidence="1">
    <location>
        <begin position="644"/>
        <end position="820"/>
    </location>
</feature>
<reference evidence="3" key="2">
    <citation type="submission" date="2025-08" db="UniProtKB">
        <authorList>
            <consortium name="Ensembl"/>
        </authorList>
    </citation>
    <scope>IDENTIFICATION</scope>
</reference>
<keyword evidence="4" id="KW-1185">Reference proteome</keyword>
<evidence type="ECO:0000313" key="3">
    <source>
        <dbReference type="Ensembl" id="ENSOMYP00000122522.1"/>
    </source>
</evidence>
<dbReference type="InterPro" id="IPR036322">
    <property type="entry name" value="WD40_repeat_dom_sf"/>
</dbReference>
<organism evidence="3 4">
    <name type="scientific">Oncorhynchus mykiss</name>
    <name type="common">Rainbow trout</name>
    <name type="synonym">Salmo gairdneri</name>
    <dbReference type="NCBI Taxonomy" id="8022"/>
    <lineage>
        <taxon>Eukaryota</taxon>
        <taxon>Metazoa</taxon>
        <taxon>Chordata</taxon>
        <taxon>Craniata</taxon>
        <taxon>Vertebrata</taxon>
        <taxon>Euteleostomi</taxon>
        <taxon>Actinopterygii</taxon>
        <taxon>Neopterygii</taxon>
        <taxon>Teleostei</taxon>
        <taxon>Protacanthopterygii</taxon>
        <taxon>Salmoniformes</taxon>
        <taxon>Salmonidae</taxon>
        <taxon>Salmoninae</taxon>
        <taxon>Oncorhynchus</taxon>
    </lineage>
</organism>